<dbReference type="SMART" id="SM00409">
    <property type="entry name" value="IG"/>
    <property type="match status" value="1"/>
</dbReference>
<feature type="domain" description="Ig-like" evidence="5">
    <location>
        <begin position="19"/>
        <end position="129"/>
    </location>
</feature>
<keyword evidence="3" id="KW-1280">Immunoglobulin</keyword>
<organism evidence="6 7">
    <name type="scientific">Pleurodeles waltl</name>
    <name type="common">Iberian ribbed newt</name>
    <dbReference type="NCBI Taxonomy" id="8319"/>
    <lineage>
        <taxon>Eukaryota</taxon>
        <taxon>Metazoa</taxon>
        <taxon>Chordata</taxon>
        <taxon>Craniata</taxon>
        <taxon>Vertebrata</taxon>
        <taxon>Euteleostomi</taxon>
        <taxon>Amphibia</taxon>
        <taxon>Batrachia</taxon>
        <taxon>Caudata</taxon>
        <taxon>Salamandroidea</taxon>
        <taxon>Salamandridae</taxon>
        <taxon>Pleurodelinae</taxon>
        <taxon>Pleurodeles</taxon>
    </lineage>
</organism>
<comment type="caution">
    <text evidence="6">The sequence shown here is derived from an EMBL/GenBank/DDBJ whole genome shotgun (WGS) entry which is preliminary data.</text>
</comment>
<dbReference type="InterPro" id="IPR013106">
    <property type="entry name" value="Ig_V-set"/>
</dbReference>
<reference evidence="6" key="1">
    <citation type="journal article" date="2022" name="bioRxiv">
        <title>Sequencing and chromosome-scale assembly of the giantPleurodeles waltlgenome.</title>
        <authorList>
            <person name="Brown T."/>
            <person name="Elewa A."/>
            <person name="Iarovenko S."/>
            <person name="Subramanian E."/>
            <person name="Araus A.J."/>
            <person name="Petzold A."/>
            <person name="Susuki M."/>
            <person name="Suzuki K.-i.T."/>
            <person name="Hayashi T."/>
            <person name="Toyoda A."/>
            <person name="Oliveira C."/>
            <person name="Osipova E."/>
            <person name="Leigh N.D."/>
            <person name="Simon A."/>
            <person name="Yun M.H."/>
        </authorList>
    </citation>
    <scope>NUCLEOTIDE SEQUENCE</scope>
    <source>
        <strain evidence="6">20211129_DDA</strain>
        <tissue evidence="6">Liver</tissue>
    </source>
</reference>
<proteinExistence type="predicted"/>
<dbReference type="Gene3D" id="2.60.40.10">
    <property type="entry name" value="Immunoglobulins"/>
    <property type="match status" value="1"/>
</dbReference>
<feature type="chain" id="PRO_5043720277" description="Ig-like domain-containing protein" evidence="4">
    <location>
        <begin position="20"/>
        <end position="162"/>
    </location>
</feature>
<protein>
    <recommendedName>
        <fullName evidence="5">Ig-like domain-containing protein</fullName>
    </recommendedName>
</protein>
<dbReference type="InterPro" id="IPR003599">
    <property type="entry name" value="Ig_sub"/>
</dbReference>
<dbReference type="InterPro" id="IPR050199">
    <property type="entry name" value="IgHV"/>
</dbReference>
<sequence>MKIFATGLCGLILTTGVLSEVILTQSGDVVTKPGGSHELSCQGSGFSFGGYGMHWIRQAPGKGLEWVAVIWNDGSQKYYSTSVQGRFTISRDNLRSTLSLHMSNLKTEDTAKYYCARDTAGESSPCSVQKPQVLTGKEIENRALTSTVRENMTASVLNRVSI</sequence>
<dbReference type="GO" id="GO:0002250">
    <property type="term" value="P:adaptive immune response"/>
    <property type="evidence" value="ECO:0007669"/>
    <property type="project" value="UniProtKB-KW"/>
</dbReference>
<evidence type="ECO:0000313" key="6">
    <source>
        <dbReference type="EMBL" id="KAJ1137440.1"/>
    </source>
</evidence>
<dbReference type="GO" id="GO:0019814">
    <property type="term" value="C:immunoglobulin complex"/>
    <property type="evidence" value="ECO:0007669"/>
    <property type="project" value="UniProtKB-KW"/>
</dbReference>
<dbReference type="AlphaFoldDB" id="A0AAV7QEB4"/>
<dbReference type="SMART" id="SM00406">
    <property type="entry name" value="IGv"/>
    <property type="match status" value="1"/>
</dbReference>
<keyword evidence="2" id="KW-1064">Adaptive immunity</keyword>
<evidence type="ECO:0000256" key="4">
    <source>
        <dbReference type="SAM" id="SignalP"/>
    </source>
</evidence>
<evidence type="ECO:0000259" key="5">
    <source>
        <dbReference type="PROSITE" id="PS50835"/>
    </source>
</evidence>
<dbReference type="SUPFAM" id="SSF48726">
    <property type="entry name" value="Immunoglobulin"/>
    <property type="match status" value="1"/>
</dbReference>
<keyword evidence="1" id="KW-0391">Immunity</keyword>
<dbReference type="Proteomes" id="UP001066276">
    <property type="component" value="Chromosome 6"/>
</dbReference>
<evidence type="ECO:0000256" key="3">
    <source>
        <dbReference type="ARBA" id="ARBA00043265"/>
    </source>
</evidence>
<accession>A0AAV7QEB4</accession>
<keyword evidence="4" id="KW-0732">Signal</keyword>
<evidence type="ECO:0000256" key="1">
    <source>
        <dbReference type="ARBA" id="ARBA00022859"/>
    </source>
</evidence>
<gene>
    <name evidence="6" type="ORF">NDU88_003840</name>
</gene>
<dbReference type="InterPro" id="IPR007110">
    <property type="entry name" value="Ig-like_dom"/>
</dbReference>
<dbReference type="GO" id="GO:0005576">
    <property type="term" value="C:extracellular region"/>
    <property type="evidence" value="ECO:0007669"/>
    <property type="project" value="UniProtKB-ARBA"/>
</dbReference>
<name>A0AAV7QEB4_PLEWA</name>
<dbReference type="EMBL" id="JANPWB010000010">
    <property type="protein sequence ID" value="KAJ1137440.1"/>
    <property type="molecule type" value="Genomic_DNA"/>
</dbReference>
<dbReference type="PANTHER" id="PTHR23266">
    <property type="entry name" value="IMMUNOGLOBULIN HEAVY CHAIN"/>
    <property type="match status" value="1"/>
</dbReference>
<evidence type="ECO:0000256" key="2">
    <source>
        <dbReference type="ARBA" id="ARBA00023130"/>
    </source>
</evidence>
<dbReference type="FunFam" id="2.60.40.10:FF:003074">
    <property type="entry name" value="Immunoglobulin heavy variable 11-1"/>
    <property type="match status" value="1"/>
</dbReference>
<dbReference type="Pfam" id="PF07686">
    <property type="entry name" value="V-set"/>
    <property type="match status" value="1"/>
</dbReference>
<dbReference type="InterPro" id="IPR013783">
    <property type="entry name" value="Ig-like_fold"/>
</dbReference>
<dbReference type="PROSITE" id="PS50835">
    <property type="entry name" value="IG_LIKE"/>
    <property type="match status" value="1"/>
</dbReference>
<evidence type="ECO:0000313" key="7">
    <source>
        <dbReference type="Proteomes" id="UP001066276"/>
    </source>
</evidence>
<keyword evidence="7" id="KW-1185">Reference proteome</keyword>
<dbReference type="InterPro" id="IPR036179">
    <property type="entry name" value="Ig-like_dom_sf"/>
</dbReference>
<feature type="signal peptide" evidence="4">
    <location>
        <begin position="1"/>
        <end position="19"/>
    </location>
</feature>